<comment type="caution">
    <text evidence="1">The sequence shown here is derived from an EMBL/GenBank/DDBJ whole genome shotgun (WGS) entry which is preliminary data.</text>
</comment>
<dbReference type="SUPFAM" id="SSF46689">
    <property type="entry name" value="Homeodomain-like"/>
    <property type="match status" value="1"/>
</dbReference>
<evidence type="ECO:0000313" key="2">
    <source>
        <dbReference type="Proteomes" id="UP001253287"/>
    </source>
</evidence>
<dbReference type="EMBL" id="JAVTXN010000056">
    <property type="protein sequence ID" value="MDT9610261.1"/>
    <property type="molecule type" value="Genomic_DNA"/>
</dbReference>
<dbReference type="RefSeq" id="WP_167590255.1">
    <property type="nucleotide sequence ID" value="NZ_CP083391.1"/>
</dbReference>
<proteinExistence type="predicted"/>
<dbReference type="Proteomes" id="UP001253287">
    <property type="component" value="Unassembled WGS sequence"/>
</dbReference>
<evidence type="ECO:0000313" key="1">
    <source>
        <dbReference type="EMBL" id="MDT9610261.1"/>
    </source>
</evidence>
<name>A0AAW8WPI6_9LACO</name>
<gene>
    <name evidence="1" type="ORF">RON39_09080</name>
</gene>
<dbReference type="InterPro" id="IPR009057">
    <property type="entry name" value="Homeodomain-like_sf"/>
</dbReference>
<reference evidence="1" key="1">
    <citation type="submission" date="2023-08" db="EMBL/GenBank/DDBJ databases">
        <title>Lactobacillus from the Female Urinary Tract.</title>
        <authorList>
            <person name="Stegman N."/>
            <person name="Jackson B."/>
            <person name="Steiling M."/>
            <person name="Sedano C."/>
            <person name="Wolfe A."/>
            <person name="Putonti C."/>
        </authorList>
    </citation>
    <scope>NUCLEOTIDE SEQUENCE</scope>
    <source>
        <strain evidence="1">UMB5661</strain>
    </source>
</reference>
<protein>
    <submittedName>
        <fullName evidence="1">TetR/AcrR family transcriptional regulator</fullName>
    </submittedName>
</protein>
<dbReference type="AlphaFoldDB" id="A0AAW8WPI6"/>
<accession>A0AAW8WPI6</accession>
<organism evidence="1 2">
    <name type="scientific">Lactobacillus crispatus</name>
    <dbReference type="NCBI Taxonomy" id="47770"/>
    <lineage>
        <taxon>Bacteria</taxon>
        <taxon>Bacillati</taxon>
        <taxon>Bacillota</taxon>
        <taxon>Bacilli</taxon>
        <taxon>Lactobacillales</taxon>
        <taxon>Lactobacillaceae</taxon>
        <taxon>Lactobacillus</taxon>
    </lineage>
</organism>
<dbReference type="Gene3D" id="1.10.357.10">
    <property type="entry name" value="Tetracycline Repressor, domain 2"/>
    <property type="match status" value="1"/>
</dbReference>
<sequence>MQERILVTKDKIYLGLIEELKLKPLTSLTDRDVIKTAHVSSGTFYKYFRNLTDALRCLENNFLESYTSCLKADLSLWHVEELFNSDKVKCMVESDLNQTFEFWNHHSEDLLILVSQNGEKYFYDKLISQTKSEIKQLLGRYSKIDQNINITSNKLKMDQFSEQVAVSEVTTLIWSYKHLEYLSRNDIRKSVAEILINSPCNLILNNEKVAN</sequence>